<dbReference type="PRINTS" id="PR00987">
    <property type="entry name" value="TRNASYNTHGLU"/>
</dbReference>
<reference evidence="9 10" key="1">
    <citation type="submission" date="2019-10" db="EMBL/GenBank/DDBJ databases">
        <title>Rubrobacter sp nov SCSIO 52915 isolated from a deep-sea sediment in the South China Sea.</title>
        <authorList>
            <person name="Chen R.W."/>
        </authorList>
    </citation>
    <scope>NUCLEOTIDE SEQUENCE [LARGE SCALE GENOMIC DNA]</scope>
    <source>
        <strain evidence="9 10">SCSIO 52915</strain>
    </source>
</reference>
<evidence type="ECO:0000259" key="8">
    <source>
        <dbReference type="Pfam" id="PF00749"/>
    </source>
</evidence>
<dbReference type="InterPro" id="IPR049940">
    <property type="entry name" value="GluQ/Sye"/>
</dbReference>
<comment type="catalytic activity">
    <reaction evidence="5">
        <text>tRNA(Glu) + L-glutamate + ATP = L-glutamyl-tRNA(Glu) + AMP + diphosphate</text>
        <dbReference type="Rhea" id="RHEA:23540"/>
        <dbReference type="Rhea" id="RHEA-COMP:9663"/>
        <dbReference type="Rhea" id="RHEA-COMP:9680"/>
        <dbReference type="ChEBI" id="CHEBI:29985"/>
        <dbReference type="ChEBI" id="CHEBI:30616"/>
        <dbReference type="ChEBI" id="CHEBI:33019"/>
        <dbReference type="ChEBI" id="CHEBI:78442"/>
        <dbReference type="ChEBI" id="CHEBI:78520"/>
        <dbReference type="ChEBI" id="CHEBI:456215"/>
        <dbReference type="EC" id="6.1.1.17"/>
    </reaction>
</comment>
<organism evidence="9 10">
    <name type="scientific">Rubrobacter marinus</name>
    <dbReference type="NCBI Taxonomy" id="2653852"/>
    <lineage>
        <taxon>Bacteria</taxon>
        <taxon>Bacillati</taxon>
        <taxon>Actinomycetota</taxon>
        <taxon>Rubrobacteria</taxon>
        <taxon>Rubrobacterales</taxon>
        <taxon>Rubrobacteraceae</taxon>
        <taxon>Rubrobacter</taxon>
    </lineage>
</organism>
<evidence type="ECO:0000256" key="2">
    <source>
        <dbReference type="ARBA" id="ARBA00022741"/>
    </source>
</evidence>
<feature type="binding site" evidence="5">
    <location>
        <position position="207"/>
    </location>
    <ligand>
        <name>ATP</name>
        <dbReference type="ChEBI" id="CHEBI:30616"/>
    </ligand>
</feature>
<feature type="short sequence motif" description="'KMSKS' region" evidence="5">
    <location>
        <begin position="204"/>
        <end position="208"/>
    </location>
</feature>
<evidence type="ECO:0000256" key="1">
    <source>
        <dbReference type="ARBA" id="ARBA00022598"/>
    </source>
</evidence>
<dbReference type="PANTHER" id="PTHR43311">
    <property type="entry name" value="GLUTAMATE--TRNA LIGASE"/>
    <property type="match status" value="1"/>
</dbReference>
<dbReference type="Gene3D" id="3.40.50.620">
    <property type="entry name" value="HUPs"/>
    <property type="match status" value="2"/>
</dbReference>
<keyword evidence="3 5" id="KW-0067">ATP-binding</keyword>
<dbReference type="PROSITE" id="PS00178">
    <property type="entry name" value="AA_TRNA_LIGASE_I"/>
    <property type="match status" value="1"/>
</dbReference>
<keyword evidence="5" id="KW-0963">Cytoplasm</keyword>
<dbReference type="PANTHER" id="PTHR43311:SF2">
    <property type="entry name" value="GLUTAMATE--TRNA LIGASE, MITOCHONDRIAL-RELATED"/>
    <property type="match status" value="1"/>
</dbReference>
<dbReference type="InterPro" id="IPR020058">
    <property type="entry name" value="Glu/Gln-tRNA-synth_Ib_cat-dom"/>
</dbReference>
<dbReference type="SUPFAM" id="SSF52374">
    <property type="entry name" value="Nucleotidylyl transferase"/>
    <property type="match status" value="1"/>
</dbReference>
<evidence type="ECO:0000256" key="7">
    <source>
        <dbReference type="SAM" id="MobiDB-lite"/>
    </source>
</evidence>
<dbReference type="GO" id="GO:0006424">
    <property type="term" value="P:glutamyl-tRNA aminoacylation"/>
    <property type="evidence" value="ECO:0007669"/>
    <property type="project" value="UniProtKB-UniRule"/>
</dbReference>
<comment type="function">
    <text evidence="5">Catalyzes the attachment of glutamate to tRNA(Glu) in a two-step reaction: glutamate is first activated by ATP to form Glu-AMP and then transferred to the acceptor end of tRNA(Glu).</text>
</comment>
<evidence type="ECO:0000256" key="3">
    <source>
        <dbReference type="ARBA" id="ARBA00022840"/>
    </source>
</evidence>
<sequence length="468" mass="52194">MEDGKVRVRFAPSPTGMLHLGGARTALFNYLFARYQGGDLVLRVDDTDRERSTRGFEAAQLEDLEWLGLGFDEGPYRQSERGDVYDAAVEKLAEAGLVYRAEDEAGRRALYFRPREREGSYRDALRGEIPFSRVEDFVLVKSDGTPAYNFAAVADDAEMGITHVLRGEEHLSNTARQVLLYRALGEGEPEFLHLGLILAPDGAKLSKRHGARSVAEHRREGYLPGAIIEHLATLGWSHPAGREEFDGLEELAQEWDPSRLGASPAIFDPDRLLQRNARRIRALPAGDLLRRLEPFLDEPPPEGRELLAVEAIKEEMRVLSDAPRLVREITDPVDPRTFARELTEASVGVYARAEEVLEGRRIEGWRMPAESSGSCAPGRRGGDEDPRPLASPAARADGVPQRAADALPLRRARGRESRERIKRAREARLGHERADTGHPERAAGRGGGERQRGPLRLRADRVQPHPHR</sequence>
<name>A0A6G8PV31_9ACTN</name>
<feature type="domain" description="Glutamyl/glutaminyl-tRNA synthetase class Ib catalytic" evidence="8">
    <location>
        <begin position="5"/>
        <end position="104"/>
    </location>
</feature>
<feature type="short sequence motif" description="'HIGH' region" evidence="5">
    <location>
        <begin position="12"/>
        <end position="22"/>
    </location>
</feature>
<dbReference type="Pfam" id="PF00749">
    <property type="entry name" value="tRNA-synt_1c"/>
    <property type="match status" value="2"/>
</dbReference>
<protein>
    <recommendedName>
        <fullName evidence="5">Glutamate--tRNA ligase</fullName>
        <ecNumber evidence="5">6.1.1.17</ecNumber>
    </recommendedName>
    <alternativeName>
        <fullName evidence="5">Glutamyl-tRNA synthetase</fullName>
        <shortName evidence="5">GluRS</shortName>
    </alternativeName>
</protein>
<proteinExistence type="inferred from homology"/>
<dbReference type="GO" id="GO:0004818">
    <property type="term" value="F:glutamate-tRNA ligase activity"/>
    <property type="evidence" value="ECO:0007669"/>
    <property type="project" value="UniProtKB-UniRule"/>
</dbReference>
<feature type="region of interest" description="Disordered" evidence="7">
    <location>
        <begin position="368"/>
        <end position="468"/>
    </location>
</feature>
<evidence type="ECO:0000256" key="4">
    <source>
        <dbReference type="ARBA" id="ARBA00023146"/>
    </source>
</evidence>
<dbReference type="InterPro" id="IPR000924">
    <property type="entry name" value="Glu/Gln-tRNA-synth"/>
</dbReference>
<accession>A0A6G8PV31</accession>
<keyword evidence="10" id="KW-1185">Reference proteome</keyword>
<dbReference type="InterPro" id="IPR033910">
    <property type="entry name" value="GluRS_core"/>
</dbReference>
<dbReference type="Proteomes" id="UP000502706">
    <property type="component" value="Chromosome"/>
</dbReference>
<keyword evidence="5 6" id="KW-0648">Protein biosynthesis</keyword>
<feature type="compositionally biased region" description="Basic and acidic residues" evidence="7">
    <location>
        <begin position="414"/>
        <end position="468"/>
    </location>
</feature>
<dbReference type="InterPro" id="IPR001412">
    <property type="entry name" value="aa-tRNA-synth_I_CS"/>
</dbReference>
<dbReference type="InterPro" id="IPR014729">
    <property type="entry name" value="Rossmann-like_a/b/a_fold"/>
</dbReference>
<feature type="domain" description="Glutamyl/glutaminyl-tRNA synthetase class Ib catalytic" evidence="8">
    <location>
        <begin position="115"/>
        <end position="272"/>
    </location>
</feature>
<dbReference type="KEGG" id="rmar:GBA65_05510"/>
<dbReference type="EC" id="6.1.1.17" evidence="5"/>
<evidence type="ECO:0000256" key="6">
    <source>
        <dbReference type="RuleBase" id="RU363037"/>
    </source>
</evidence>
<keyword evidence="1 5" id="KW-0436">Ligase</keyword>
<dbReference type="AlphaFoldDB" id="A0A6G8PV31"/>
<dbReference type="HAMAP" id="MF_00022">
    <property type="entry name" value="Glu_tRNA_synth_type1"/>
    <property type="match status" value="1"/>
</dbReference>
<keyword evidence="2 5" id="KW-0547">Nucleotide-binding</keyword>
<evidence type="ECO:0000313" key="9">
    <source>
        <dbReference type="EMBL" id="QIN78062.1"/>
    </source>
</evidence>
<evidence type="ECO:0000256" key="5">
    <source>
        <dbReference type="HAMAP-Rule" id="MF_00022"/>
    </source>
</evidence>
<evidence type="ECO:0000313" key="10">
    <source>
        <dbReference type="Proteomes" id="UP000502706"/>
    </source>
</evidence>
<dbReference type="GO" id="GO:0005524">
    <property type="term" value="F:ATP binding"/>
    <property type="evidence" value="ECO:0007669"/>
    <property type="project" value="UniProtKB-UniRule"/>
</dbReference>
<dbReference type="GO" id="GO:0008270">
    <property type="term" value="F:zinc ion binding"/>
    <property type="evidence" value="ECO:0007669"/>
    <property type="project" value="InterPro"/>
</dbReference>
<comment type="subcellular location">
    <subcellularLocation>
        <location evidence="5">Cytoplasm</location>
    </subcellularLocation>
</comment>
<dbReference type="EMBL" id="CP045121">
    <property type="protein sequence ID" value="QIN78062.1"/>
    <property type="molecule type" value="Genomic_DNA"/>
</dbReference>
<dbReference type="InterPro" id="IPR004527">
    <property type="entry name" value="Glu-tRNA-ligase_bac/mito"/>
</dbReference>
<keyword evidence="4 5" id="KW-0030">Aminoacyl-tRNA synthetase</keyword>
<dbReference type="GO" id="GO:0005829">
    <property type="term" value="C:cytosol"/>
    <property type="evidence" value="ECO:0007669"/>
    <property type="project" value="TreeGrafter"/>
</dbReference>
<comment type="subunit">
    <text evidence="5">Monomer.</text>
</comment>
<gene>
    <name evidence="5" type="primary">gltX</name>
    <name evidence="9" type="ORF">GBA65_05510</name>
</gene>
<comment type="similarity">
    <text evidence="5">Belongs to the class-I aminoacyl-tRNA synthetase family. Glutamate--tRNA ligase type 1 subfamily.</text>
</comment>
<dbReference type="CDD" id="cd00808">
    <property type="entry name" value="GluRS_core"/>
    <property type="match status" value="1"/>
</dbReference>
<comment type="caution">
    <text evidence="5">Lacks conserved residue(s) required for the propagation of feature annotation.</text>
</comment>